<evidence type="ECO:0000313" key="2">
    <source>
        <dbReference type="EMBL" id="MBW0508266.1"/>
    </source>
</evidence>
<accession>A0A9Q3DX47</accession>
<dbReference type="Proteomes" id="UP000765509">
    <property type="component" value="Unassembled WGS sequence"/>
</dbReference>
<dbReference type="EMBL" id="AVOT02020225">
    <property type="protein sequence ID" value="MBW0508266.1"/>
    <property type="molecule type" value="Genomic_DNA"/>
</dbReference>
<keyword evidence="3" id="KW-1185">Reference proteome</keyword>
<feature type="compositionally biased region" description="Polar residues" evidence="1">
    <location>
        <begin position="102"/>
        <end position="116"/>
    </location>
</feature>
<dbReference type="AlphaFoldDB" id="A0A9Q3DX47"/>
<name>A0A9Q3DX47_9BASI</name>
<dbReference type="OrthoDB" id="2507233at2759"/>
<evidence type="ECO:0000256" key="1">
    <source>
        <dbReference type="SAM" id="MobiDB-lite"/>
    </source>
</evidence>
<organism evidence="2 3">
    <name type="scientific">Austropuccinia psidii MF-1</name>
    <dbReference type="NCBI Taxonomy" id="1389203"/>
    <lineage>
        <taxon>Eukaryota</taxon>
        <taxon>Fungi</taxon>
        <taxon>Dikarya</taxon>
        <taxon>Basidiomycota</taxon>
        <taxon>Pucciniomycotina</taxon>
        <taxon>Pucciniomycetes</taxon>
        <taxon>Pucciniales</taxon>
        <taxon>Sphaerophragmiaceae</taxon>
        <taxon>Austropuccinia</taxon>
    </lineage>
</organism>
<evidence type="ECO:0000313" key="3">
    <source>
        <dbReference type="Proteomes" id="UP000765509"/>
    </source>
</evidence>
<proteinExistence type="predicted"/>
<comment type="caution">
    <text evidence="2">The sequence shown here is derived from an EMBL/GenBank/DDBJ whole genome shotgun (WGS) entry which is preliminary data.</text>
</comment>
<protein>
    <submittedName>
        <fullName evidence="2">Uncharacterized protein</fullName>
    </submittedName>
</protein>
<gene>
    <name evidence="2" type="ORF">O181_047981</name>
</gene>
<reference evidence="2" key="1">
    <citation type="submission" date="2021-03" db="EMBL/GenBank/DDBJ databases">
        <title>Draft genome sequence of rust myrtle Austropuccinia psidii MF-1, a brazilian biotype.</title>
        <authorList>
            <person name="Quecine M.C."/>
            <person name="Pachon D.M.R."/>
            <person name="Bonatelli M.L."/>
            <person name="Correr F.H."/>
            <person name="Franceschini L.M."/>
            <person name="Leite T.F."/>
            <person name="Margarido G.R.A."/>
            <person name="Almeida C.A."/>
            <person name="Ferrarezi J.A."/>
            <person name="Labate C.A."/>
        </authorList>
    </citation>
    <scope>NUCLEOTIDE SEQUENCE</scope>
    <source>
        <strain evidence="2">MF-1</strain>
    </source>
</reference>
<sequence>MAQKQNQQKEKIKGFEADSTEYDRMVGFDFFSSPLELETFEESVFGQENMEEPSWKDAFIDTFLSFDLWDQENQQVHVGVTNLSAADDRIEQQAAIWDPCQPVTQNQSTSMTAKIP</sequence>
<feature type="region of interest" description="Disordered" evidence="1">
    <location>
        <begin position="97"/>
        <end position="116"/>
    </location>
</feature>